<accession>A0A556QQC8</accession>
<organism evidence="1 2">
    <name type="scientific">Rariglobus hedericola</name>
    <dbReference type="NCBI Taxonomy" id="2597822"/>
    <lineage>
        <taxon>Bacteria</taxon>
        <taxon>Pseudomonadati</taxon>
        <taxon>Verrucomicrobiota</taxon>
        <taxon>Opitutia</taxon>
        <taxon>Opitutales</taxon>
        <taxon>Opitutaceae</taxon>
        <taxon>Rariglobus</taxon>
    </lineage>
</organism>
<evidence type="ECO:0000313" key="1">
    <source>
        <dbReference type="EMBL" id="TSJ78850.1"/>
    </source>
</evidence>
<protein>
    <submittedName>
        <fullName evidence="1">Ferritin-like domain-containing protein</fullName>
    </submittedName>
</protein>
<dbReference type="AlphaFoldDB" id="A0A556QQC8"/>
<comment type="caution">
    <text evidence="1">The sequence shown here is derived from an EMBL/GenBank/DDBJ whole genome shotgun (WGS) entry which is preliminary data.</text>
</comment>
<proteinExistence type="predicted"/>
<dbReference type="SUPFAM" id="SSF47240">
    <property type="entry name" value="Ferritin-like"/>
    <property type="match status" value="1"/>
</dbReference>
<dbReference type="RefSeq" id="WP_144229191.1">
    <property type="nucleotide sequence ID" value="NZ_CBCRVV010000023.1"/>
</dbReference>
<evidence type="ECO:0000313" key="2">
    <source>
        <dbReference type="Proteomes" id="UP000315648"/>
    </source>
</evidence>
<dbReference type="EMBL" id="VMBG01000001">
    <property type="protein sequence ID" value="TSJ78850.1"/>
    <property type="molecule type" value="Genomic_DNA"/>
</dbReference>
<dbReference type="Proteomes" id="UP000315648">
    <property type="component" value="Unassembled WGS sequence"/>
</dbReference>
<dbReference type="CDD" id="cd00657">
    <property type="entry name" value="Ferritin_like"/>
    <property type="match status" value="1"/>
</dbReference>
<sequence>MNTTTRNLAWKLNWYRQSELEGALLLGRMVRFAPDGDTASRLLKHCADEARHAQLWSECIATLGLPHVRIHRSYQSLFADHGGTPANLTEVLSFTQIFERRVHKRFTTERTQPELPEIVRSTYDIMIRDEHDHLDWVHTWLLSQPETQALMNRYLHIDEIVYRTVLPHEAALWEITGLGDELKSAAITHE</sequence>
<dbReference type="InterPro" id="IPR009078">
    <property type="entry name" value="Ferritin-like_SF"/>
</dbReference>
<name>A0A556QQC8_9BACT</name>
<dbReference type="OrthoDB" id="3078774at2"/>
<keyword evidence="2" id="KW-1185">Reference proteome</keyword>
<reference evidence="1 2" key="1">
    <citation type="submission" date="2019-07" db="EMBL/GenBank/DDBJ databases">
        <title>Description of 53C-WASEF.</title>
        <authorList>
            <person name="Pitt A."/>
            <person name="Hahn M.W."/>
        </authorList>
    </citation>
    <scope>NUCLEOTIDE SEQUENCE [LARGE SCALE GENOMIC DNA]</scope>
    <source>
        <strain evidence="1 2">53C-WASEF</strain>
    </source>
</reference>
<gene>
    <name evidence="1" type="ORF">FPL22_05960</name>
</gene>